<proteinExistence type="inferred from homology"/>
<evidence type="ECO:0000256" key="5">
    <source>
        <dbReference type="SAM" id="MobiDB-lite"/>
    </source>
</evidence>
<dbReference type="GO" id="GO:0019915">
    <property type="term" value="P:lipid storage"/>
    <property type="evidence" value="ECO:0007669"/>
    <property type="project" value="InterPro"/>
</dbReference>
<dbReference type="HOGENOM" id="CLU_018394_3_1_1"/>
<dbReference type="InterPro" id="IPR029058">
    <property type="entry name" value="AB_hydrolase_fold"/>
</dbReference>
<dbReference type="VEuPathDB" id="FungiDB:PV10_05908"/>
<name>A0A0D1Z9G6_EXOME</name>
<dbReference type="AlphaFoldDB" id="A0A0D1Z9G6"/>
<dbReference type="RefSeq" id="XP_016222936.1">
    <property type="nucleotide sequence ID" value="XM_016370643.1"/>
</dbReference>
<organism evidence="6 7">
    <name type="scientific">Exophiala mesophila</name>
    <name type="common">Black yeast-like fungus</name>
    <dbReference type="NCBI Taxonomy" id="212818"/>
    <lineage>
        <taxon>Eukaryota</taxon>
        <taxon>Fungi</taxon>
        <taxon>Dikarya</taxon>
        <taxon>Ascomycota</taxon>
        <taxon>Pezizomycotina</taxon>
        <taxon>Eurotiomycetes</taxon>
        <taxon>Chaetothyriomycetidae</taxon>
        <taxon>Chaetothyriales</taxon>
        <taxon>Herpotrichiellaceae</taxon>
        <taxon>Exophiala</taxon>
    </lineage>
</organism>
<dbReference type="SUPFAM" id="SSF53474">
    <property type="entry name" value="alpha/beta-Hydrolases"/>
    <property type="match status" value="1"/>
</dbReference>
<accession>A0A0D1Z9G6</accession>
<evidence type="ECO:0000256" key="3">
    <source>
        <dbReference type="ARBA" id="ARBA00022677"/>
    </source>
</evidence>
<feature type="compositionally biased region" description="Gly residues" evidence="5">
    <location>
        <begin position="360"/>
        <end position="369"/>
    </location>
</feature>
<dbReference type="PANTHER" id="PTHR13390">
    <property type="entry name" value="LIPASE"/>
    <property type="match status" value="1"/>
</dbReference>
<dbReference type="PANTHER" id="PTHR13390:SF0">
    <property type="entry name" value="LIPID DROPLET-ASSOCIATED HYDROLASE"/>
    <property type="match status" value="1"/>
</dbReference>
<evidence type="ECO:0000256" key="4">
    <source>
        <dbReference type="ARBA" id="ARBA00022801"/>
    </source>
</evidence>
<gene>
    <name evidence="6" type="ORF">PV10_05908</name>
</gene>
<dbReference type="Proteomes" id="UP000054302">
    <property type="component" value="Unassembled WGS sequence"/>
</dbReference>
<feature type="region of interest" description="Disordered" evidence="5">
    <location>
        <begin position="357"/>
        <end position="376"/>
    </location>
</feature>
<evidence type="ECO:0000256" key="2">
    <source>
        <dbReference type="ARBA" id="ARBA00008300"/>
    </source>
</evidence>
<dbReference type="OrthoDB" id="448051at2759"/>
<comment type="subcellular location">
    <subcellularLocation>
        <location evidence="1">Lipid droplet</location>
    </subcellularLocation>
</comment>
<protein>
    <submittedName>
        <fullName evidence="6">Uncharacterized protein</fullName>
    </submittedName>
</protein>
<dbReference type="EMBL" id="KN847523">
    <property type="protein sequence ID" value="KIV91362.1"/>
    <property type="molecule type" value="Genomic_DNA"/>
</dbReference>
<dbReference type="InterPro" id="IPR019363">
    <property type="entry name" value="LDAH"/>
</dbReference>
<dbReference type="OMA" id="LIGYYHT"/>
<keyword evidence="7" id="KW-1185">Reference proteome</keyword>
<sequence length="464" mass="51052">MVLKSRISPDIFLHIPPVQPHHLKESASRTTQGHEHGHSDSVNVHLIFLVTGNPGLIGYYHPFLSQIVDLLRDDADGDAVATWTSSMTVVAGFSLGGFEVEDYKYNKNTSHGDGLRRPGIANGNYDDGDNDDNMRRQLLFPDHGHYGEEPSSKKIYSLQEQIALCYARLQSLVRRVTEHVEASTDMSGQHGSDINVNVKVKVTLMGHSVGAYIALELVRLCHEKMRRSSQDGGYTTEPTETTETTQPWSIASCILLTPTIQDLHLSSSGRIATPLLTSIPIPLPTLLQSLVSHVLVATLPASWLKWLVSRVTSMNAESHGMETTLAFLTSATGVRQALYMAKCELLEIRTEKWGEEVWGASGGGGGGGGGEEDGEIGVGGQHSPNLFFWFAKQDHWVADATRDELFNKRRGQHIDDDGSISDGRARNAKTHFRIDEADGLVHAWCLGQSDLVAKRVSRWLKEVT</sequence>
<dbReference type="Pfam" id="PF10230">
    <property type="entry name" value="LIDHydrolase"/>
    <property type="match status" value="2"/>
</dbReference>
<dbReference type="GeneID" id="27323753"/>
<keyword evidence="3" id="KW-0551">Lipid droplet</keyword>
<reference evidence="6 7" key="1">
    <citation type="submission" date="2015-01" db="EMBL/GenBank/DDBJ databases">
        <title>The Genome Sequence of Exophiala mesophila CBS40295.</title>
        <authorList>
            <consortium name="The Broad Institute Genomics Platform"/>
            <person name="Cuomo C."/>
            <person name="de Hoog S."/>
            <person name="Gorbushina A."/>
            <person name="Stielow B."/>
            <person name="Teixiera M."/>
            <person name="Abouelleil A."/>
            <person name="Chapman S.B."/>
            <person name="Priest M."/>
            <person name="Young S.K."/>
            <person name="Wortman J."/>
            <person name="Nusbaum C."/>
            <person name="Birren B."/>
        </authorList>
    </citation>
    <scope>NUCLEOTIDE SEQUENCE [LARGE SCALE GENOMIC DNA]</scope>
    <source>
        <strain evidence="6 7">CBS 40295</strain>
    </source>
</reference>
<evidence type="ECO:0000313" key="7">
    <source>
        <dbReference type="Proteomes" id="UP000054302"/>
    </source>
</evidence>
<evidence type="ECO:0000313" key="6">
    <source>
        <dbReference type="EMBL" id="KIV91362.1"/>
    </source>
</evidence>
<dbReference type="GO" id="GO:0016298">
    <property type="term" value="F:lipase activity"/>
    <property type="evidence" value="ECO:0007669"/>
    <property type="project" value="InterPro"/>
</dbReference>
<evidence type="ECO:0000256" key="1">
    <source>
        <dbReference type="ARBA" id="ARBA00004502"/>
    </source>
</evidence>
<dbReference type="GO" id="GO:0005811">
    <property type="term" value="C:lipid droplet"/>
    <property type="evidence" value="ECO:0007669"/>
    <property type="project" value="UniProtKB-SubCell"/>
</dbReference>
<keyword evidence="4" id="KW-0378">Hydrolase</keyword>
<comment type="similarity">
    <text evidence="2">Belongs to the AB hydrolase superfamily. LDAH family.</text>
</comment>
<feature type="region of interest" description="Disordered" evidence="5">
    <location>
        <begin position="109"/>
        <end position="132"/>
    </location>
</feature>